<accession>A0AAD7RHJ5</accession>
<dbReference type="EMBL" id="JAINUG010000275">
    <property type="protein sequence ID" value="KAJ8384273.1"/>
    <property type="molecule type" value="Genomic_DNA"/>
</dbReference>
<name>A0AAD7RHJ5_9TELE</name>
<gene>
    <name evidence="1" type="ORF">AAFF_G00207340</name>
</gene>
<proteinExistence type="predicted"/>
<dbReference type="AlphaFoldDB" id="A0AAD7RHJ5"/>
<dbReference type="Proteomes" id="UP001221898">
    <property type="component" value="Unassembled WGS sequence"/>
</dbReference>
<reference evidence="1" key="1">
    <citation type="journal article" date="2023" name="Science">
        <title>Genome structures resolve the early diversification of teleost fishes.</title>
        <authorList>
            <person name="Parey E."/>
            <person name="Louis A."/>
            <person name="Montfort J."/>
            <person name="Bouchez O."/>
            <person name="Roques C."/>
            <person name="Iampietro C."/>
            <person name="Lluch J."/>
            <person name="Castinel A."/>
            <person name="Donnadieu C."/>
            <person name="Desvignes T."/>
            <person name="Floi Bucao C."/>
            <person name="Jouanno E."/>
            <person name="Wen M."/>
            <person name="Mejri S."/>
            <person name="Dirks R."/>
            <person name="Jansen H."/>
            <person name="Henkel C."/>
            <person name="Chen W.J."/>
            <person name="Zahm M."/>
            <person name="Cabau C."/>
            <person name="Klopp C."/>
            <person name="Thompson A.W."/>
            <person name="Robinson-Rechavi M."/>
            <person name="Braasch I."/>
            <person name="Lecointre G."/>
            <person name="Bobe J."/>
            <person name="Postlethwait J.H."/>
            <person name="Berthelot C."/>
            <person name="Roest Crollius H."/>
            <person name="Guiguen Y."/>
        </authorList>
    </citation>
    <scope>NUCLEOTIDE SEQUENCE</scope>
    <source>
        <strain evidence="1">NC1722</strain>
    </source>
</reference>
<comment type="caution">
    <text evidence="1">The sequence shown here is derived from an EMBL/GenBank/DDBJ whole genome shotgun (WGS) entry which is preliminary data.</text>
</comment>
<keyword evidence="2" id="KW-1185">Reference proteome</keyword>
<evidence type="ECO:0000313" key="1">
    <source>
        <dbReference type="EMBL" id="KAJ8384273.1"/>
    </source>
</evidence>
<protein>
    <submittedName>
        <fullName evidence="1">Uncharacterized protein</fullName>
    </submittedName>
</protein>
<organism evidence="1 2">
    <name type="scientific">Aldrovandia affinis</name>
    <dbReference type="NCBI Taxonomy" id="143900"/>
    <lineage>
        <taxon>Eukaryota</taxon>
        <taxon>Metazoa</taxon>
        <taxon>Chordata</taxon>
        <taxon>Craniata</taxon>
        <taxon>Vertebrata</taxon>
        <taxon>Euteleostomi</taxon>
        <taxon>Actinopterygii</taxon>
        <taxon>Neopterygii</taxon>
        <taxon>Teleostei</taxon>
        <taxon>Notacanthiformes</taxon>
        <taxon>Halosauridae</taxon>
        <taxon>Aldrovandia</taxon>
    </lineage>
</organism>
<evidence type="ECO:0000313" key="2">
    <source>
        <dbReference type="Proteomes" id="UP001221898"/>
    </source>
</evidence>
<sequence>MPVQLTRISWASRFGKSGNIVRGDGRVSDGTSDDVCHTMKRDEVKYLSGIAAVGTLDGGLLKPRPKSRDYEPPCLLHAGNDNCFNKDAGFSSE</sequence>